<protein>
    <submittedName>
        <fullName evidence="2">Uncharacterized protein</fullName>
    </submittedName>
</protein>
<evidence type="ECO:0000313" key="2">
    <source>
        <dbReference type="EMBL" id="GIY58582.1"/>
    </source>
</evidence>
<name>A0AAV4UKZ6_9ARAC</name>
<keyword evidence="1" id="KW-1133">Transmembrane helix</keyword>
<keyword evidence="1" id="KW-0812">Transmembrane</keyword>
<feature type="transmembrane region" description="Helical" evidence="1">
    <location>
        <begin position="63"/>
        <end position="82"/>
    </location>
</feature>
<evidence type="ECO:0000256" key="1">
    <source>
        <dbReference type="SAM" id="Phobius"/>
    </source>
</evidence>
<dbReference type="Proteomes" id="UP001054837">
    <property type="component" value="Unassembled WGS sequence"/>
</dbReference>
<comment type="caution">
    <text evidence="2">The sequence shown here is derived from an EMBL/GenBank/DDBJ whole genome shotgun (WGS) entry which is preliminary data.</text>
</comment>
<accession>A0AAV4UKZ6</accession>
<reference evidence="2 3" key="1">
    <citation type="submission" date="2021-06" db="EMBL/GenBank/DDBJ databases">
        <title>Caerostris darwini draft genome.</title>
        <authorList>
            <person name="Kono N."/>
            <person name="Arakawa K."/>
        </authorList>
    </citation>
    <scope>NUCLEOTIDE SEQUENCE [LARGE SCALE GENOMIC DNA]</scope>
</reference>
<dbReference type="EMBL" id="BPLQ01011519">
    <property type="protein sequence ID" value="GIY58582.1"/>
    <property type="molecule type" value="Genomic_DNA"/>
</dbReference>
<dbReference type="AlphaFoldDB" id="A0AAV4UKZ6"/>
<gene>
    <name evidence="2" type="ORF">CDAR_607981</name>
</gene>
<organism evidence="2 3">
    <name type="scientific">Caerostris darwini</name>
    <dbReference type="NCBI Taxonomy" id="1538125"/>
    <lineage>
        <taxon>Eukaryota</taxon>
        <taxon>Metazoa</taxon>
        <taxon>Ecdysozoa</taxon>
        <taxon>Arthropoda</taxon>
        <taxon>Chelicerata</taxon>
        <taxon>Arachnida</taxon>
        <taxon>Araneae</taxon>
        <taxon>Araneomorphae</taxon>
        <taxon>Entelegynae</taxon>
        <taxon>Araneoidea</taxon>
        <taxon>Araneidae</taxon>
        <taxon>Caerostris</taxon>
    </lineage>
</organism>
<keyword evidence="1" id="KW-0472">Membrane</keyword>
<sequence length="94" mass="10135">MLSSSLMVNKRLLPHPPALSELSRAGSAPCPLSHGPNLPICSQNGSNAFAGLIAHSDFSSTSLVVLALRLLLLLLLLLWISVNKWIRRALVKVK</sequence>
<keyword evidence="3" id="KW-1185">Reference proteome</keyword>
<evidence type="ECO:0000313" key="3">
    <source>
        <dbReference type="Proteomes" id="UP001054837"/>
    </source>
</evidence>
<proteinExistence type="predicted"/>